<dbReference type="GO" id="GO:0031956">
    <property type="term" value="F:medium-chain fatty acid-CoA ligase activity"/>
    <property type="evidence" value="ECO:0007669"/>
    <property type="project" value="UniProtKB-EC"/>
</dbReference>
<name>A0A8X6MGS5_NEPPI</name>
<evidence type="ECO:0000256" key="2">
    <source>
        <dbReference type="ARBA" id="ARBA00022598"/>
    </source>
</evidence>
<dbReference type="PANTHER" id="PTHR43201:SF5">
    <property type="entry name" value="MEDIUM-CHAIN ACYL-COA LIGASE ACSF2, MITOCHONDRIAL"/>
    <property type="match status" value="1"/>
</dbReference>
<evidence type="ECO:0000259" key="8">
    <source>
        <dbReference type="Pfam" id="PF00501"/>
    </source>
</evidence>
<comment type="catalytic activity">
    <reaction evidence="6">
        <text>octanoate + ATP + CoA = octanoyl-CoA + AMP + diphosphate</text>
        <dbReference type="Rhea" id="RHEA:33631"/>
        <dbReference type="ChEBI" id="CHEBI:25646"/>
        <dbReference type="ChEBI" id="CHEBI:30616"/>
        <dbReference type="ChEBI" id="CHEBI:33019"/>
        <dbReference type="ChEBI" id="CHEBI:57287"/>
        <dbReference type="ChEBI" id="CHEBI:57386"/>
        <dbReference type="ChEBI" id="CHEBI:456215"/>
    </reaction>
</comment>
<evidence type="ECO:0000256" key="6">
    <source>
        <dbReference type="ARBA" id="ARBA00047319"/>
    </source>
</evidence>
<dbReference type="InterPro" id="IPR045851">
    <property type="entry name" value="AMP-bd_C_sf"/>
</dbReference>
<keyword evidence="2 10" id="KW-0436">Ligase</keyword>
<reference evidence="10" key="1">
    <citation type="submission" date="2020-08" db="EMBL/GenBank/DDBJ databases">
        <title>Multicomponent nature underlies the extraordinary mechanical properties of spider dragline silk.</title>
        <authorList>
            <person name="Kono N."/>
            <person name="Nakamura H."/>
            <person name="Mori M."/>
            <person name="Yoshida Y."/>
            <person name="Ohtoshi R."/>
            <person name="Malay A.D."/>
            <person name="Moran D.A.P."/>
            <person name="Tomita M."/>
            <person name="Numata K."/>
            <person name="Arakawa K."/>
        </authorList>
    </citation>
    <scope>NUCLEOTIDE SEQUENCE</scope>
</reference>
<comment type="catalytic activity">
    <reaction evidence="7">
        <text>a medium-chain fatty acid + ATP + CoA = a medium-chain fatty acyl-CoA + AMP + diphosphate</text>
        <dbReference type="Rhea" id="RHEA:48340"/>
        <dbReference type="ChEBI" id="CHEBI:30616"/>
        <dbReference type="ChEBI" id="CHEBI:33019"/>
        <dbReference type="ChEBI" id="CHEBI:57287"/>
        <dbReference type="ChEBI" id="CHEBI:59558"/>
        <dbReference type="ChEBI" id="CHEBI:90546"/>
        <dbReference type="ChEBI" id="CHEBI:456215"/>
        <dbReference type="EC" id="6.2.1.2"/>
    </reaction>
</comment>
<evidence type="ECO:0000256" key="3">
    <source>
        <dbReference type="ARBA" id="ARBA00037247"/>
    </source>
</evidence>
<dbReference type="Pfam" id="PF13193">
    <property type="entry name" value="AMP-binding_C"/>
    <property type="match status" value="1"/>
</dbReference>
<keyword evidence="11" id="KW-1185">Reference proteome</keyword>
<accession>A0A8X6MGS5</accession>
<dbReference type="EMBL" id="BMAW01092770">
    <property type="protein sequence ID" value="GFS56877.1"/>
    <property type="molecule type" value="Genomic_DNA"/>
</dbReference>
<dbReference type="Gene3D" id="3.40.50.12780">
    <property type="entry name" value="N-terminal domain of ligase-like"/>
    <property type="match status" value="1"/>
</dbReference>
<dbReference type="Pfam" id="PF00501">
    <property type="entry name" value="AMP-binding"/>
    <property type="match status" value="1"/>
</dbReference>
<dbReference type="AlphaFoldDB" id="A0A8X6MGS5"/>
<evidence type="ECO:0000256" key="1">
    <source>
        <dbReference type="ARBA" id="ARBA00006432"/>
    </source>
</evidence>
<dbReference type="EC" id="6.2.1.2" evidence="4"/>
<evidence type="ECO:0000313" key="11">
    <source>
        <dbReference type="Proteomes" id="UP000887013"/>
    </source>
</evidence>
<dbReference type="InterPro" id="IPR025110">
    <property type="entry name" value="AMP-bd_C"/>
</dbReference>
<dbReference type="PROSITE" id="PS00455">
    <property type="entry name" value="AMP_BINDING"/>
    <property type="match status" value="1"/>
</dbReference>
<dbReference type="Proteomes" id="UP000887013">
    <property type="component" value="Unassembled WGS sequence"/>
</dbReference>
<dbReference type="InterPro" id="IPR000873">
    <property type="entry name" value="AMP-dep_synth/lig_dom"/>
</dbReference>
<dbReference type="InterPro" id="IPR020845">
    <property type="entry name" value="AMP-binding_CS"/>
</dbReference>
<feature type="domain" description="AMP-binding enzyme C-terminal" evidence="9">
    <location>
        <begin position="570"/>
        <end position="645"/>
    </location>
</feature>
<evidence type="ECO:0000256" key="7">
    <source>
        <dbReference type="ARBA" id="ARBA00048277"/>
    </source>
</evidence>
<dbReference type="PANTHER" id="PTHR43201">
    <property type="entry name" value="ACYL-COA SYNTHETASE"/>
    <property type="match status" value="1"/>
</dbReference>
<feature type="domain" description="AMP-dependent synthetase/ligase" evidence="8">
    <location>
        <begin position="152"/>
        <end position="519"/>
    </location>
</feature>
<dbReference type="FunFam" id="3.30.300.30:FF:000008">
    <property type="entry name" value="2,3-dihydroxybenzoate-AMP ligase"/>
    <property type="match status" value="1"/>
</dbReference>
<protein>
    <recommendedName>
        <fullName evidence="5">Medium-chain acyl-CoA ligase ACSF2, mitochondrial</fullName>
        <ecNumber evidence="4">6.2.1.2</ecNumber>
    </recommendedName>
</protein>
<evidence type="ECO:0000259" key="9">
    <source>
        <dbReference type="Pfam" id="PF13193"/>
    </source>
</evidence>
<dbReference type="OrthoDB" id="10253115at2759"/>
<gene>
    <name evidence="10" type="primary">ACSF2</name>
    <name evidence="10" type="ORF">NPIL_395443</name>
</gene>
<proteinExistence type="inferred from homology"/>
<organism evidence="10 11">
    <name type="scientific">Nephila pilipes</name>
    <name type="common">Giant wood spider</name>
    <name type="synonym">Nephila maculata</name>
    <dbReference type="NCBI Taxonomy" id="299642"/>
    <lineage>
        <taxon>Eukaryota</taxon>
        <taxon>Metazoa</taxon>
        <taxon>Ecdysozoa</taxon>
        <taxon>Arthropoda</taxon>
        <taxon>Chelicerata</taxon>
        <taxon>Arachnida</taxon>
        <taxon>Araneae</taxon>
        <taxon>Araneomorphae</taxon>
        <taxon>Entelegynae</taxon>
        <taxon>Araneoidea</taxon>
        <taxon>Nephilidae</taxon>
        <taxon>Nephila</taxon>
    </lineage>
</organism>
<dbReference type="SUPFAM" id="SSF56801">
    <property type="entry name" value="Acetyl-CoA synthetase-like"/>
    <property type="match status" value="1"/>
</dbReference>
<dbReference type="GO" id="GO:0006631">
    <property type="term" value="P:fatty acid metabolic process"/>
    <property type="evidence" value="ECO:0007669"/>
    <property type="project" value="TreeGrafter"/>
</dbReference>
<dbReference type="InterPro" id="IPR042099">
    <property type="entry name" value="ANL_N_sf"/>
</dbReference>
<comment type="similarity">
    <text evidence="1">Belongs to the ATP-dependent AMP-binding enzyme family.</text>
</comment>
<dbReference type="Gene3D" id="3.30.300.30">
    <property type="match status" value="1"/>
</dbReference>
<evidence type="ECO:0000256" key="4">
    <source>
        <dbReference type="ARBA" id="ARBA00039009"/>
    </source>
</evidence>
<evidence type="ECO:0000256" key="5">
    <source>
        <dbReference type="ARBA" id="ARBA00039638"/>
    </source>
</evidence>
<evidence type="ECO:0000313" key="10">
    <source>
        <dbReference type="EMBL" id="GFS56877.1"/>
    </source>
</evidence>
<comment type="function">
    <text evidence="3">Acyl-CoA synthases catalyze the initial reaction in fatty acid metabolism, by forming a thioester with CoA. Has some preference toward medium-chain substrates. Plays a role in adipocyte differentiation.</text>
</comment>
<comment type="caution">
    <text evidence="10">The sequence shown here is derived from an EMBL/GenBank/DDBJ whole genome shotgun (WGS) entry which is preliminary data.</text>
</comment>
<sequence length="661" mass="74326">MLFISVLNRQKRNRYLTPVLFVSILNASFQRSRLGASFCLDLPLYMKIDISFFFSIDNVVYRLPFSLIVFDQLGTCQLPVNFWKLCVRGIEEILQAKVGAMRYLRVQKSLIHLLSLRNVQVRCASGVKLTQSYIFKGGDIQLSDLVVGQVLDRSADKCGDDVAFVSMHQNISKTYSELRQEAERLASGLLSIGLRKGDKIAIYSPNCYEWPLTQFAAAKAGLVLVNINPALQTMELEYCLKKVGCKAVVAWDVYKTQDYYKFLCDLIPELPKTKPGNIQNSNLPNLKSVIMISENKMEDRKINQFDDPVNIQFTSGTTGAPKGAVLNHHSLINNCLIGGRRLRCHLSKQVLLIQVPMFHSYGSVFASIMPILYQCTSVFPCLGFDAVESLKAIQKYKCTISYGTPTMYVDLIRNYKSGNYDISSLKLVISGGAATPETLMKDIQNQLNVPYLQVGYGSTELSPGIAFAKANDSDNAAKGILETIEYVEVKIINDKRHIVPVNTQGEICARGHVTFMGYWGDEEKTKEVLDETGWYHTGDLGVMDEDGCLRIVGRIKDMIIRGGENIYPVEVEEYLSTHPSIQEVHICGVPDERLGEEACAWIHLKEGAELTEQEVKEFCKGKISHFKIPRYVMFVQGFPKTHTGKIKKFEMSKVSKEKLNL</sequence>